<evidence type="ECO:0000256" key="1">
    <source>
        <dbReference type="SAM" id="Phobius"/>
    </source>
</evidence>
<keyword evidence="1" id="KW-0812">Transmembrane</keyword>
<keyword evidence="1" id="KW-1133">Transmembrane helix</keyword>
<gene>
    <name evidence="2" type="ORF">CaLGV120</name>
</gene>
<dbReference type="Proteomes" id="UP000204024">
    <property type="component" value="Segment"/>
</dbReference>
<feature type="transmembrane region" description="Helical" evidence="1">
    <location>
        <begin position="29"/>
        <end position="53"/>
    </location>
</feature>
<name>U5KBN8_9BBAC</name>
<evidence type="ECO:0000313" key="3">
    <source>
        <dbReference type="Proteomes" id="UP000204024"/>
    </source>
</evidence>
<organism evidence="2 3">
    <name type="scientific">Clostera anastomosis granulovirus A</name>
    <dbReference type="NCBI Taxonomy" id="1986289"/>
    <lineage>
        <taxon>Viruses</taxon>
        <taxon>Viruses incertae sedis</taxon>
        <taxon>Naldaviricetes</taxon>
        <taxon>Lefavirales</taxon>
        <taxon>Baculoviridae</taxon>
        <taxon>Betabaculovirus</taxon>
        <taxon>Betabaculovirus clanastomosis</taxon>
    </lineage>
</organism>
<dbReference type="KEGG" id="vg:17428821"/>
<dbReference type="OrthoDB" id="38720at10239"/>
<reference evidence="2 3" key="1">
    <citation type="journal article" date="2013" name="Arch. Virol.">
        <title>Comparative analysis of the genomes of Clostera anastomosis (L.) granulovirus and Clostera anachoreta granulovirus.</title>
        <authorList>
            <person name="Liang Z."/>
            <person name="Zhang X."/>
            <person name="Yin X."/>
            <person name="Song X."/>
            <person name="Shao X."/>
            <person name="Wang L."/>
        </authorList>
    </citation>
    <scope>NUCLEOTIDE SEQUENCE [LARGE SCALE GENOMIC DNA]</scope>
    <source>
        <strain evidence="2">CaLGV-Henan</strain>
    </source>
</reference>
<keyword evidence="3" id="KW-1185">Reference proteome</keyword>
<dbReference type="GeneID" id="17428821"/>
<dbReference type="EMBL" id="KC179784">
    <property type="protein sequence ID" value="AGQ20378.1"/>
    <property type="molecule type" value="Genomic_DNA"/>
</dbReference>
<accession>U5KBN8</accession>
<evidence type="ECO:0000313" key="2">
    <source>
        <dbReference type="EMBL" id="AGQ20378.1"/>
    </source>
</evidence>
<proteinExistence type="predicted"/>
<keyword evidence="1" id="KW-0472">Membrane</keyword>
<protein>
    <submittedName>
        <fullName evidence="2">Uncharacterized protein</fullName>
    </submittedName>
</protein>
<dbReference type="RefSeq" id="YP_008720067.1">
    <property type="nucleotide sequence ID" value="NC_022646.1"/>
</dbReference>
<sequence>MTKLPCAHSQEVYAQTTIDVCTGDNSKSILIHAGLFVLIIALFALLVYIGYVIKAPL</sequence>